<comment type="caution">
    <text evidence="3">The sequence shown here is derived from an EMBL/GenBank/DDBJ whole genome shotgun (WGS) entry which is preliminary data.</text>
</comment>
<keyword evidence="4" id="KW-1185">Reference proteome</keyword>
<sequence length="121" mass="13711">MNDFGVTTDEVDGHSLEDYLQGAERTEDTRFAVVNVTLKNTGDEPFVPSEKMSAQLIGELTYQESWDEIFTERDNELSPGKEITGNLVYISDNLYEDGVVYMSYETGAREEVKFELPVPNE</sequence>
<dbReference type="Gene3D" id="2.60.40.1240">
    <property type="match status" value="1"/>
</dbReference>
<name>A0A917V1P3_9BACI</name>
<evidence type="ECO:0000313" key="3">
    <source>
        <dbReference type="EMBL" id="GGK09580.1"/>
    </source>
</evidence>
<dbReference type="Proteomes" id="UP000658382">
    <property type="component" value="Unassembled WGS sequence"/>
</dbReference>
<evidence type="ECO:0000256" key="1">
    <source>
        <dbReference type="ARBA" id="ARBA00022729"/>
    </source>
</evidence>
<accession>A0A917V1P3</accession>
<organism evidence="3 4">
    <name type="scientific">Lentibacillus kapialis</name>
    <dbReference type="NCBI Taxonomy" id="340214"/>
    <lineage>
        <taxon>Bacteria</taxon>
        <taxon>Bacillati</taxon>
        <taxon>Bacillota</taxon>
        <taxon>Bacilli</taxon>
        <taxon>Bacillales</taxon>
        <taxon>Bacillaceae</taxon>
        <taxon>Lentibacillus</taxon>
    </lineage>
</organism>
<dbReference type="Pfam" id="PF11611">
    <property type="entry name" value="DUF4352"/>
    <property type="match status" value="1"/>
</dbReference>
<evidence type="ECO:0000259" key="2">
    <source>
        <dbReference type="Pfam" id="PF11611"/>
    </source>
</evidence>
<gene>
    <name evidence="3" type="ORF">GCM10007063_35070</name>
</gene>
<evidence type="ECO:0000313" key="4">
    <source>
        <dbReference type="Proteomes" id="UP000658382"/>
    </source>
</evidence>
<protein>
    <recommendedName>
        <fullName evidence="2">DUF4352 domain-containing protein</fullName>
    </recommendedName>
</protein>
<proteinExistence type="predicted"/>
<dbReference type="RefSeq" id="WP_188634415.1">
    <property type="nucleotide sequence ID" value="NZ_BMNQ01000114.1"/>
</dbReference>
<feature type="domain" description="DUF4352" evidence="2">
    <location>
        <begin position="4"/>
        <end position="91"/>
    </location>
</feature>
<reference evidence="3" key="2">
    <citation type="submission" date="2020-09" db="EMBL/GenBank/DDBJ databases">
        <authorList>
            <person name="Sun Q."/>
            <person name="Ohkuma M."/>
        </authorList>
    </citation>
    <scope>NUCLEOTIDE SEQUENCE</scope>
    <source>
        <strain evidence="3">JCM 12580</strain>
    </source>
</reference>
<keyword evidence="1" id="KW-0732">Signal</keyword>
<dbReference type="InterPro" id="IPR029050">
    <property type="entry name" value="Immunoprotect_excell_Ig-like"/>
</dbReference>
<reference evidence="3" key="1">
    <citation type="journal article" date="2014" name="Int. J. Syst. Evol. Microbiol.">
        <title>Complete genome sequence of Corynebacterium casei LMG S-19264T (=DSM 44701T), isolated from a smear-ripened cheese.</title>
        <authorList>
            <consortium name="US DOE Joint Genome Institute (JGI-PGF)"/>
            <person name="Walter F."/>
            <person name="Albersmeier A."/>
            <person name="Kalinowski J."/>
            <person name="Ruckert C."/>
        </authorList>
    </citation>
    <scope>NUCLEOTIDE SEQUENCE</scope>
    <source>
        <strain evidence="3">JCM 12580</strain>
    </source>
</reference>
<dbReference type="AlphaFoldDB" id="A0A917V1P3"/>
<dbReference type="InterPro" id="IPR029051">
    <property type="entry name" value="DUF4352"/>
</dbReference>
<dbReference type="EMBL" id="BMNQ01000114">
    <property type="protein sequence ID" value="GGK09580.1"/>
    <property type="molecule type" value="Genomic_DNA"/>
</dbReference>